<gene>
    <name evidence="2" type="ORF">EV207_1122</name>
</gene>
<evidence type="ECO:0000256" key="1">
    <source>
        <dbReference type="SAM" id="Phobius"/>
    </source>
</evidence>
<evidence type="ECO:0000313" key="2">
    <source>
        <dbReference type="EMBL" id="TCP29080.1"/>
    </source>
</evidence>
<keyword evidence="1" id="KW-0812">Transmembrane</keyword>
<dbReference type="Proteomes" id="UP000295416">
    <property type="component" value="Unassembled WGS sequence"/>
</dbReference>
<dbReference type="RefSeq" id="WP_132745979.1">
    <property type="nucleotide sequence ID" value="NZ_SLXK01000012.1"/>
</dbReference>
<comment type="caution">
    <text evidence="2">The sequence shown here is derived from an EMBL/GenBank/DDBJ whole genome shotgun (WGS) entry which is preliminary data.</text>
</comment>
<dbReference type="Pfam" id="PF11877">
    <property type="entry name" value="DUF3397"/>
    <property type="match status" value="1"/>
</dbReference>
<evidence type="ECO:0000313" key="3">
    <source>
        <dbReference type="Proteomes" id="UP000295416"/>
    </source>
</evidence>
<feature type="transmembrane region" description="Helical" evidence="1">
    <location>
        <begin position="103"/>
        <end position="122"/>
    </location>
</feature>
<protein>
    <submittedName>
        <fullName evidence="2">Uncharacterized protein DUF3397</fullName>
    </submittedName>
</protein>
<keyword evidence="3" id="KW-1185">Reference proteome</keyword>
<dbReference type="OrthoDB" id="2353183at2"/>
<name>A0A4R2P2Z2_9BACL</name>
<accession>A0A4R2P2Z2</accession>
<feature type="transmembrane region" description="Helical" evidence="1">
    <location>
        <begin position="38"/>
        <end position="59"/>
    </location>
</feature>
<feature type="transmembrane region" description="Helical" evidence="1">
    <location>
        <begin position="65"/>
        <end position="83"/>
    </location>
</feature>
<sequence>MIHLLALLIALFSTMPILTLFFFMAIFRITMAKRRAAFGLAIDITTLFAVLSAAALALHIWHRTLFGPILLIILFVAFIFTIISWRKKDDFKVKRLFRGIWRLNFLVFMVLDSFLYIYGLMIEGLHRI</sequence>
<organism evidence="2 3">
    <name type="scientific">Scopulibacillus darangshiensis</name>
    <dbReference type="NCBI Taxonomy" id="442528"/>
    <lineage>
        <taxon>Bacteria</taxon>
        <taxon>Bacillati</taxon>
        <taxon>Bacillota</taxon>
        <taxon>Bacilli</taxon>
        <taxon>Bacillales</taxon>
        <taxon>Sporolactobacillaceae</taxon>
        <taxon>Scopulibacillus</taxon>
    </lineage>
</organism>
<dbReference type="AlphaFoldDB" id="A0A4R2P2Z2"/>
<dbReference type="EMBL" id="SLXK01000012">
    <property type="protein sequence ID" value="TCP29080.1"/>
    <property type="molecule type" value="Genomic_DNA"/>
</dbReference>
<feature type="transmembrane region" description="Helical" evidence="1">
    <location>
        <begin position="6"/>
        <end position="26"/>
    </location>
</feature>
<proteinExistence type="predicted"/>
<keyword evidence="1" id="KW-1133">Transmembrane helix</keyword>
<keyword evidence="1" id="KW-0472">Membrane</keyword>
<reference evidence="2 3" key="1">
    <citation type="submission" date="2019-03" db="EMBL/GenBank/DDBJ databases">
        <title>Genomic Encyclopedia of Type Strains, Phase IV (KMG-IV): sequencing the most valuable type-strain genomes for metagenomic binning, comparative biology and taxonomic classification.</title>
        <authorList>
            <person name="Goeker M."/>
        </authorList>
    </citation>
    <scope>NUCLEOTIDE SEQUENCE [LARGE SCALE GENOMIC DNA]</scope>
    <source>
        <strain evidence="2 3">DSM 19377</strain>
    </source>
</reference>
<dbReference type="InterPro" id="IPR024515">
    <property type="entry name" value="DUF3397"/>
</dbReference>